<accession>A0A5C3QNN0</accession>
<keyword evidence="2" id="KW-1185">Reference proteome</keyword>
<dbReference type="AlphaFoldDB" id="A0A5C3QNN0"/>
<gene>
    <name evidence="1" type="ORF">BDV98DRAFT_384074</name>
</gene>
<evidence type="ECO:0000313" key="1">
    <source>
        <dbReference type="EMBL" id="TFL03422.1"/>
    </source>
</evidence>
<reference evidence="1 2" key="1">
    <citation type="journal article" date="2019" name="Nat. Ecol. Evol.">
        <title>Megaphylogeny resolves global patterns of mushroom evolution.</title>
        <authorList>
            <person name="Varga T."/>
            <person name="Krizsan K."/>
            <person name="Foldi C."/>
            <person name="Dima B."/>
            <person name="Sanchez-Garcia M."/>
            <person name="Sanchez-Ramirez S."/>
            <person name="Szollosi G.J."/>
            <person name="Szarkandi J.G."/>
            <person name="Papp V."/>
            <person name="Albert L."/>
            <person name="Andreopoulos W."/>
            <person name="Angelini C."/>
            <person name="Antonin V."/>
            <person name="Barry K.W."/>
            <person name="Bougher N.L."/>
            <person name="Buchanan P."/>
            <person name="Buyck B."/>
            <person name="Bense V."/>
            <person name="Catcheside P."/>
            <person name="Chovatia M."/>
            <person name="Cooper J."/>
            <person name="Damon W."/>
            <person name="Desjardin D."/>
            <person name="Finy P."/>
            <person name="Geml J."/>
            <person name="Haridas S."/>
            <person name="Hughes K."/>
            <person name="Justo A."/>
            <person name="Karasinski D."/>
            <person name="Kautmanova I."/>
            <person name="Kiss B."/>
            <person name="Kocsube S."/>
            <person name="Kotiranta H."/>
            <person name="LaButti K.M."/>
            <person name="Lechner B.E."/>
            <person name="Liimatainen K."/>
            <person name="Lipzen A."/>
            <person name="Lukacs Z."/>
            <person name="Mihaltcheva S."/>
            <person name="Morgado L.N."/>
            <person name="Niskanen T."/>
            <person name="Noordeloos M.E."/>
            <person name="Ohm R.A."/>
            <person name="Ortiz-Santana B."/>
            <person name="Ovrebo C."/>
            <person name="Racz N."/>
            <person name="Riley R."/>
            <person name="Savchenko A."/>
            <person name="Shiryaev A."/>
            <person name="Soop K."/>
            <person name="Spirin V."/>
            <person name="Szebenyi C."/>
            <person name="Tomsovsky M."/>
            <person name="Tulloss R.E."/>
            <person name="Uehling J."/>
            <person name="Grigoriev I.V."/>
            <person name="Vagvolgyi C."/>
            <person name="Papp T."/>
            <person name="Martin F.M."/>
            <person name="Miettinen O."/>
            <person name="Hibbett D.S."/>
            <person name="Nagy L.G."/>
        </authorList>
    </citation>
    <scope>NUCLEOTIDE SEQUENCE [LARGE SCALE GENOMIC DNA]</scope>
    <source>
        <strain evidence="1 2">CBS 309.79</strain>
    </source>
</reference>
<organism evidence="1 2">
    <name type="scientific">Pterulicium gracile</name>
    <dbReference type="NCBI Taxonomy" id="1884261"/>
    <lineage>
        <taxon>Eukaryota</taxon>
        <taxon>Fungi</taxon>
        <taxon>Dikarya</taxon>
        <taxon>Basidiomycota</taxon>
        <taxon>Agaricomycotina</taxon>
        <taxon>Agaricomycetes</taxon>
        <taxon>Agaricomycetidae</taxon>
        <taxon>Agaricales</taxon>
        <taxon>Pleurotineae</taxon>
        <taxon>Pterulaceae</taxon>
        <taxon>Pterulicium</taxon>
    </lineage>
</organism>
<name>A0A5C3QNN0_9AGAR</name>
<evidence type="ECO:0008006" key="3">
    <source>
        <dbReference type="Google" id="ProtNLM"/>
    </source>
</evidence>
<dbReference type="Proteomes" id="UP000305067">
    <property type="component" value="Unassembled WGS sequence"/>
</dbReference>
<evidence type="ECO:0000313" key="2">
    <source>
        <dbReference type="Proteomes" id="UP000305067"/>
    </source>
</evidence>
<protein>
    <recommendedName>
        <fullName evidence="3">F-box domain-containing protein</fullName>
    </recommendedName>
</protein>
<dbReference type="OrthoDB" id="2884925at2759"/>
<proteinExistence type="predicted"/>
<sequence>MADPPPISNLPVDLLSTILVLSISHHEDSEDLLHSWPEHVELTSVCKIWRQTARECAEFWSYLPFFHLAFSSRFPKILARSKEGPLTLRIGKGLSHTLPPAAHLSLLLNAARLKHVRLNSAEAQLIAHFPDADTPLLAGLVMVNYNGRPFTLPN</sequence>
<dbReference type="EMBL" id="ML178820">
    <property type="protein sequence ID" value="TFL03422.1"/>
    <property type="molecule type" value="Genomic_DNA"/>
</dbReference>